<evidence type="ECO:0000256" key="2">
    <source>
        <dbReference type="SAM" id="SignalP"/>
    </source>
</evidence>
<protein>
    <submittedName>
        <fullName evidence="3">Uncharacterized protein</fullName>
    </submittedName>
</protein>
<feature type="compositionally biased region" description="Basic and acidic residues" evidence="1">
    <location>
        <begin position="68"/>
        <end position="81"/>
    </location>
</feature>
<feature type="region of interest" description="Disordered" evidence="1">
    <location>
        <begin position="58"/>
        <end position="81"/>
    </location>
</feature>
<dbReference type="Proteomes" id="UP001497516">
    <property type="component" value="Chromosome 3"/>
</dbReference>
<keyword evidence="4" id="KW-1185">Reference proteome</keyword>
<name>A0AAV2DKV4_9ROSI</name>
<proteinExistence type="predicted"/>
<feature type="chain" id="PRO_5043796933" evidence="2">
    <location>
        <begin position="28"/>
        <end position="202"/>
    </location>
</feature>
<accession>A0AAV2DKV4</accession>
<keyword evidence="2" id="KW-0732">Signal</keyword>
<dbReference type="AlphaFoldDB" id="A0AAV2DKV4"/>
<feature type="signal peptide" evidence="2">
    <location>
        <begin position="1"/>
        <end position="27"/>
    </location>
</feature>
<dbReference type="EMBL" id="OZ034816">
    <property type="protein sequence ID" value="CAL1373572.1"/>
    <property type="molecule type" value="Genomic_DNA"/>
</dbReference>
<gene>
    <name evidence="3" type="ORF">LTRI10_LOCUS15494</name>
</gene>
<evidence type="ECO:0000256" key="1">
    <source>
        <dbReference type="SAM" id="MobiDB-lite"/>
    </source>
</evidence>
<sequence length="202" mass="22746">MARPTPSTAFFLCIAAAALILSTVADARYDLPDFQVKKPTTTTDDPILLLPSEKPAAAHAGDLQDAAEPAKQEEEEKKTVEEEVPLTAVRFRPINRHFAIRPIHLVHRGGAQRCHHGQIVSGLRPWTPRYGHHPYGGQDLNSVNPPLRWGQPADYKHKRPAVIDLSNDVIFPDGIERPRRGDAEHRNENMVLNKIRKFLHQF</sequence>
<evidence type="ECO:0000313" key="3">
    <source>
        <dbReference type="EMBL" id="CAL1373572.1"/>
    </source>
</evidence>
<reference evidence="3 4" key="1">
    <citation type="submission" date="2024-04" db="EMBL/GenBank/DDBJ databases">
        <authorList>
            <person name="Fracassetti M."/>
        </authorList>
    </citation>
    <scope>NUCLEOTIDE SEQUENCE [LARGE SCALE GENOMIC DNA]</scope>
</reference>
<feature type="compositionally biased region" description="Low complexity" evidence="1">
    <location>
        <begin position="58"/>
        <end position="67"/>
    </location>
</feature>
<organism evidence="3 4">
    <name type="scientific">Linum trigynum</name>
    <dbReference type="NCBI Taxonomy" id="586398"/>
    <lineage>
        <taxon>Eukaryota</taxon>
        <taxon>Viridiplantae</taxon>
        <taxon>Streptophyta</taxon>
        <taxon>Embryophyta</taxon>
        <taxon>Tracheophyta</taxon>
        <taxon>Spermatophyta</taxon>
        <taxon>Magnoliopsida</taxon>
        <taxon>eudicotyledons</taxon>
        <taxon>Gunneridae</taxon>
        <taxon>Pentapetalae</taxon>
        <taxon>rosids</taxon>
        <taxon>fabids</taxon>
        <taxon>Malpighiales</taxon>
        <taxon>Linaceae</taxon>
        <taxon>Linum</taxon>
    </lineage>
</organism>
<evidence type="ECO:0000313" key="4">
    <source>
        <dbReference type="Proteomes" id="UP001497516"/>
    </source>
</evidence>